<reference evidence="2 3" key="1">
    <citation type="journal article" date="2013" name="Nat. Commun.">
        <title>Genome sequence and functional genomic analysis of the oil-degrading bacterium Oleispira antarctica.</title>
        <authorList>
            <person name="Kube M."/>
            <person name="Chernikova T.N."/>
            <person name="Al-Ramahi Y."/>
            <person name="Beloqui A."/>
            <person name="Lopez-Cortez N."/>
            <person name="Guazzaroni M.E."/>
            <person name="Heipieper H.J."/>
            <person name="Klages S."/>
            <person name="Kotsyurbenko O.R."/>
            <person name="Langer I."/>
            <person name="Nechitaylo T.Y."/>
            <person name="Lunsdorf H."/>
            <person name="Fernandez M."/>
            <person name="Juarez S."/>
            <person name="Ciordia S."/>
            <person name="Singer A."/>
            <person name="Kagan O."/>
            <person name="Egorova O."/>
            <person name="Petit P.A."/>
            <person name="Stogios P."/>
            <person name="Kim Y."/>
            <person name="Tchigvintsev A."/>
            <person name="Flick R."/>
            <person name="Denaro R."/>
            <person name="Genovese M."/>
            <person name="Albar J.P."/>
            <person name="Reva O.N."/>
            <person name="Martinez-Gomariz M."/>
            <person name="Tran H."/>
            <person name="Ferrer M."/>
            <person name="Savchenko A."/>
            <person name="Yakunin A.F."/>
            <person name="Yakimov M.M."/>
            <person name="Golyshina O.V."/>
            <person name="Reinhardt R."/>
            <person name="Golyshin P.N."/>
        </authorList>
    </citation>
    <scope>NUCLEOTIDE SEQUENCE [LARGE SCALE GENOMIC DNA]</scope>
</reference>
<dbReference type="OrthoDB" id="5298483at2"/>
<keyword evidence="1" id="KW-0472">Membrane</keyword>
<evidence type="ECO:0000313" key="3">
    <source>
        <dbReference type="Proteomes" id="UP000032749"/>
    </source>
</evidence>
<organism evidence="2 3">
    <name type="scientific">Oleispira antarctica RB-8</name>
    <dbReference type="NCBI Taxonomy" id="698738"/>
    <lineage>
        <taxon>Bacteria</taxon>
        <taxon>Pseudomonadati</taxon>
        <taxon>Pseudomonadota</taxon>
        <taxon>Gammaproteobacteria</taxon>
        <taxon>Oceanospirillales</taxon>
        <taxon>Oceanospirillaceae</taxon>
        <taxon>Oleispira</taxon>
    </lineage>
</organism>
<evidence type="ECO:0008006" key="4">
    <source>
        <dbReference type="Google" id="ProtNLM"/>
    </source>
</evidence>
<protein>
    <recommendedName>
        <fullName evidence="4">Transmembrane protein</fullName>
    </recommendedName>
</protein>
<dbReference type="KEGG" id="oai:OLEAN_C22210"/>
<dbReference type="InterPro" id="IPR047798">
    <property type="entry name" value="BPSS1780-like"/>
</dbReference>
<evidence type="ECO:0000313" key="2">
    <source>
        <dbReference type="EMBL" id="CCK76397.1"/>
    </source>
</evidence>
<accession>R4YN72</accession>
<keyword evidence="3" id="KW-1185">Reference proteome</keyword>
<feature type="transmembrane region" description="Helical" evidence="1">
    <location>
        <begin position="57"/>
        <end position="77"/>
    </location>
</feature>
<keyword evidence="1" id="KW-0812">Transmembrane</keyword>
<dbReference type="Proteomes" id="UP000032749">
    <property type="component" value="Chromosome"/>
</dbReference>
<keyword evidence="1" id="KW-1133">Transmembrane helix</keyword>
<dbReference type="NCBIfam" id="NF041043">
    <property type="entry name" value="BPSS1780_fam"/>
    <property type="match status" value="1"/>
</dbReference>
<proteinExistence type="predicted"/>
<dbReference type="HOGENOM" id="CLU_072075_1_0_6"/>
<sequence length="266" mass="28921">MTDQNVVNPYSAPTSQVETVNVSGDAVFCPAKKLTAGQGNRIVADAWNIYKVSPFKWTLMSVIMFVIMIVLSMIPIIGSIFGSLFYTPLFAGLLIAARDVEKGEALKFGHLFSAIKANGRGVFGLAFVMSIIGLVNLLVGFMFMGSGTFMAAYSGYMGQEVDPATLDINPVGMIIGFIIMMVGTLVLVMMSWFATPLIALQSVGVFQALGMSFKASLKNWLSLTVYGLIMLFWLFVATIPVGLGLFIMIPLMSITVYTGYRKIFTM</sequence>
<gene>
    <name evidence="2" type="ORF">OLEAN_C22210</name>
</gene>
<feature type="transmembrane region" description="Helical" evidence="1">
    <location>
        <begin position="220"/>
        <end position="236"/>
    </location>
</feature>
<dbReference type="AlphaFoldDB" id="R4YN72"/>
<feature type="transmembrane region" description="Helical" evidence="1">
    <location>
        <begin position="121"/>
        <end position="153"/>
    </location>
</feature>
<dbReference type="STRING" id="698738.OLEAN_C22210"/>
<name>R4YN72_OLEAN</name>
<feature type="transmembrane region" description="Helical" evidence="1">
    <location>
        <begin position="173"/>
        <end position="199"/>
    </location>
</feature>
<evidence type="ECO:0000256" key="1">
    <source>
        <dbReference type="SAM" id="Phobius"/>
    </source>
</evidence>
<feature type="transmembrane region" description="Helical" evidence="1">
    <location>
        <begin position="242"/>
        <end position="260"/>
    </location>
</feature>
<dbReference type="EMBL" id="FO203512">
    <property type="protein sequence ID" value="CCK76397.1"/>
    <property type="molecule type" value="Genomic_DNA"/>
</dbReference>